<evidence type="ECO:0000256" key="9">
    <source>
        <dbReference type="SAM" id="Phobius"/>
    </source>
</evidence>
<feature type="region of interest" description="Disordered" evidence="8">
    <location>
        <begin position="53"/>
        <end position="81"/>
    </location>
</feature>
<keyword evidence="3 9" id="KW-0812">Transmembrane</keyword>
<dbReference type="GO" id="GO:0140285">
    <property type="term" value="P:endosome fission"/>
    <property type="evidence" value="ECO:0007669"/>
    <property type="project" value="TreeGrafter"/>
</dbReference>
<sequence length="702" mass="77909">MEPSGSEQLYEDPDPGGKSQDAEARKQTESEQKLSKMTHNALENINVIGQGLKHRFQHQRRRSSVSPHDVQQIQTDPEPEMDLESQNACAEIDGVPTHPTALNRVLQQIRVPPKMKRGTSLHSRRGKPEAPKGSPQINRKSGQEMTAVIQSGRPRSSSTTDAPTSSAMMEIACAAAACLPGEEATVERAPRCRKLQELMQETAAELYKGRVGTAQDWPCGVLLWCGHTCLFCERRFCETVKIERLEVSSLAQTSSAVASSTDGSIHTDSVDGIPDPQRTKAAIAHLQQKILKLTEQIKIAQTARDDNVAEYLKLANSADKQQAARIKQVFEKKNQKSAQTILQLQKKLEHYHRKLREVEQNGIPRQPKDVFRDMHQGLKDVGAKVTGFSEGVVDSVKGGFSSFSQATHSAAGAVVSKPREIASLIRNKFGSADNIPNLKDSLEEGQVDDGGKALGVISNFQSSPKYGSEEDCSSATSGSVGANSTTGGIAVGASSSKTNTLDMQSSGFDALLHEIQEIRETQARLEESFETLKEHYQRDYSLIMQTLQEERYRCERLEEQLNDLTELHQNEILNLKQELASMEEKIAYQSYERARDIQEALEACQTRISKMELQQQQQQVVQLEGLENATARNLLGKLINILLAVMAVLLVFVSTVANCVVPLMKTRNRTFSTLFLVVFVAFLWKHWDALVSHAERFFSSPR</sequence>
<dbReference type="PANTHER" id="PTHR17613">
    <property type="entry name" value="CEREBRAL PROTEIN-11-RELATED"/>
    <property type="match status" value="1"/>
</dbReference>
<comment type="similarity">
    <text evidence="2">Belongs to the TEX28 family.</text>
</comment>
<dbReference type="Proteomes" id="UP001166674">
    <property type="component" value="Unassembled WGS sequence"/>
</dbReference>
<feature type="compositionally biased region" description="Low complexity" evidence="8">
    <location>
        <begin position="153"/>
        <end position="164"/>
    </location>
</feature>
<accession>A0AA41MQB9</accession>
<dbReference type="GO" id="GO:0097750">
    <property type="term" value="P:endosome membrane tubulation"/>
    <property type="evidence" value="ECO:0007669"/>
    <property type="project" value="TreeGrafter"/>
</dbReference>
<name>A0AA41MQB9_SCICA</name>
<organism evidence="10 11">
    <name type="scientific">Sciurus carolinensis</name>
    <name type="common">Eastern gray squirrel</name>
    <dbReference type="NCBI Taxonomy" id="30640"/>
    <lineage>
        <taxon>Eukaryota</taxon>
        <taxon>Metazoa</taxon>
        <taxon>Chordata</taxon>
        <taxon>Craniata</taxon>
        <taxon>Vertebrata</taxon>
        <taxon>Euteleostomi</taxon>
        <taxon>Mammalia</taxon>
        <taxon>Eutheria</taxon>
        <taxon>Euarchontoglires</taxon>
        <taxon>Glires</taxon>
        <taxon>Rodentia</taxon>
        <taxon>Sciuromorpha</taxon>
        <taxon>Sciuridae</taxon>
        <taxon>Sciurinae</taxon>
        <taxon>Sciurini</taxon>
        <taxon>Sciurus</taxon>
    </lineage>
</organism>
<evidence type="ECO:0000256" key="5">
    <source>
        <dbReference type="ARBA" id="ARBA00023054"/>
    </source>
</evidence>
<reference evidence="10" key="1">
    <citation type="submission" date="2020-03" db="EMBL/GenBank/DDBJ databases">
        <title>Studies in the Genomics of Life Span.</title>
        <authorList>
            <person name="Glass D."/>
        </authorList>
    </citation>
    <scope>NUCLEOTIDE SEQUENCE</scope>
    <source>
        <strain evidence="10">SUZIE</strain>
        <tissue evidence="10">Muscle</tissue>
    </source>
</reference>
<comment type="caution">
    <text evidence="10">The sequence shown here is derived from an EMBL/GenBank/DDBJ whole genome shotgun (WGS) entry which is preliminary data.</text>
</comment>
<dbReference type="GO" id="GO:0016197">
    <property type="term" value="P:endosomal transport"/>
    <property type="evidence" value="ECO:0007669"/>
    <property type="project" value="TreeGrafter"/>
</dbReference>
<feature type="compositionally biased region" description="Basic and acidic residues" evidence="8">
    <location>
        <begin position="20"/>
        <end position="34"/>
    </location>
</feature>
<feature type="compositionally biased region" description="Basic residues" evidence="8">
    <location>
        <begin position="53"/>
        <end position="63"/>
    </location>
</feature>
<evidence type="ECO:0000313" key="10">
    <source>
        <dbReference type="EMBL" id="MBZ3876198.1"/>
    </source>
</evidence>
<feature type="region of interest" description="Disordered" evidence="8">
    <location>
        <begin position="464"/>
        <end position="486"/>
    </location>
</feature>
<keyword evidence="11" id="KW-1185">Reference proteome</keyword>
<feature type="coiled-coil region" evidence="7">
    <location>
        <begin position="508"/>
        <end position="614"/>
    </location>
</feature>
<keyword evidence="5 7" id="KW-0175">Coiled coil</keyword>
<comment type="subcellular location">
    <subcellularLocation>
        <location evidence="1">Membrane</location>
    </subcellularLocation>
</comment>
<dbReference type="AlphaFoldDB" id="A0AA41MQB9"/>
<feature type="transmembrane region" description="Helical" evidence="9">
    <location>
        <begin position="670"/>
        <end position="687"/>
    </location>
</feature>
<evidence type="ECO:0000256" key="4">
    <source>
        <dbReference type="ARBA" id="ARBA00022989"/>
    </source>
</evidence>
<gene>
    <name evidence="10" type="ORF">SUZIE_136740</name>
</gene>
<evidence type="ECO:0000256" key="1">
    <source>
        <dbReference type="ARBA" id="ARBA00004370"/>
    </source>
</evidence>
<protein>
    <submittedName>
        <fullName evidence="10">Transmembrane and coiled-coil domains protein 1</fullName>
    </submittedName>
</protein>
<dbReference type="GO" id="GO:0090148">
    <property type="term" value="P:membrane fission"/>
    <property type="evidence" value="ECO:0007669"/>
    <property type="project" value="TreeGrafter"/>
</dbReference>
<dbReference type="Pfam" id="PF10267">
    <property type="entry name" value="Tmemb_cc2"/>
    <property type="match status" value="1"/>
</dbReference>
<evidence type="ECO:0000256" key="2">
    <source>
        <dbReference type="ARBA" id="ARBA00008108"/>
    </source>
</evidence>
<feature type="compositionally biased region" description="Basic residues" evidence="8">
    <location>
        <begin position="113"/>
        <end position="125"/>
    </location>
</feature>
<feature type="transmembrane region" description="Helical" evidence="9">
    <location>
        <begin position="638"/>
        <end position="663"/>
    </location>
</feature>
<dbReference type="GO" id="GO:0016020">
    <property type="term" value="C:membrane"/>
    <property type="evidence" value="ECO:0007669"/>
    <property type="project" value="UniProtKB-SubCell"/>
</dbReference>
<feature type="compositionally biased region" description="Polar residues" evidence="8">
    <location>
        <begin position="135"/>
        <end position="144"/>
    </location>
</feature>
<feature type="compositionally biased region" description="Polar residues" evidence="8">
    <location>
        <begin position="64"/>
        <end position="75"/>
    </location>
</feature>
<evidence type="ECO:0000256" key="6">
    <source>
        <dbReference type="ARBA" id="ARBA00023136"/>
    </source>
</evidence>
<dbReference type="GO" id="GO:0012505">
    <property type="term" value="C:endomembrane system"/>
    <property type="evidence" value="ECO:0007669"/>
    <property type="project" value="TreeGrafter"/>
</dbReference>
<dbReference type="InterPro" id="IPR019394">
    <property type="entry name" value="TEX28/TMCC"/>
</dbReference>
<evidence type="ECO:0000256" key="8">
    <source>
        <dbReference type="SAM" id="MobiDB-lite"/>
    </source>
</evidence>
<feature type="region of interest" description="Disordered" evidence="8">
    <location>
        <begin position="1"/>
        <end position="38"/>
    </location>
</feature>
<feature type="region of interest" description="Disordered" evidence="8">
    <location>
        <begin position="111"/>
        <end position="164"/>
    </location>
</feature>
<evidence type="ECO:0000256" key="7">
    <source>
        <dbReference type="SAM" id="Coils"/>
    </source>
</evidence>
<keyword evidence="4 9" id="KW-1133">Transmembrane helix</keyword>
<evidence type="ECO:0000313" key="11">
    <source>
        <dbReference type="Proteomes" id="UP001166674"/>
    </source>
</evidence>
<keyword evidence="6 9" id="KW-0472">Membrane</keyword>
<dbReference type="EMBL" id="JAATJV010268813">
    <property type="protein sequence ID" value="MBZ3876198.1"/>
    <property type="molecule type" value="Genomic_DNA"/>
</dbReference>
<feature type="compositionally biased region" description="Polar residues" evidence="8">
    <location>
        <begin position="473"/>
        <end position="486"/>
    </location>
</feature>
<dbReference type="PANTHER" id="PTHR17613:SF11">
    <property type="entry name" value="TRANSMEMBRANE AND COILED-COIL DOMAINS PROTEIN 1"/>
    <property type="match status" value="1"/>
</dbReference>
<proteinExistence type="inferred from homology"/>
<evidence type="ECO:0000256" key="3">
    <source>
        <dbReference type="ARBA" id="ARBA00022692"/>
    </source>
</evidence>